<dbReference type="GO" id="GO:0072659">
    <property type="term" value="P:protein localization to plasma membrane"/>
    <property type="evidence" value="ECO:0007669"/>
    <property type="project" value="InterPro"/>
</dbReference>
<accession>A0A2G5BEP6</accession>
<evidence type="ECO:0000256" key="1">
    <source>
        <dbReference type="ARBA" id="ARBA00010216"/>
    </source>
</evidence>
<dbReference type="Proteomes" id="UP000242474">
    <property type="component" value="Unassembled WGS sequence"/>
</dbReference>
<dbReference type="AlphaFoldDB" id="A0A2G5BEP6"/>
<reference evidence="2 3" key="1">
    <citation type="journal article" date="2015" name="Genome Biol. Evol.">
        <title>Phylogenomic analyses indicate that early fungi evolved digesting cell walls of algal ancestors of land plants.</title>
        <authorList>
            <person name="Chang Y."/>
            <person name="Wang S."/>
            <person name="Sekimoto S."/>
            <person name="Aerts A.L."/>
            <person name="Choi C."/>
            <person name="Clum A."/>
            <person name="LaButti K.M."/>
            <person name="Lindquist E.A."/>
            <person name="Yee Ngan C."/>
            <person name="Ohm R.A."/>
            <person name="Salamov A.A."/>
            <person name="Grigoriev I.V."/>
            <person name="Spatafora J.W."/>
            <person name="Berbee M.L."/>
        </authorList>
    </citation>
    <scope>NUCLEOTIDE SEQUENCE [LARGE SCALE GENOMIC DNA]</scope>
    <source>
        <strain evidence="2 3">NRRL 1564</strain>
    </source>
</reference>
<name>A0A2G5BEP6_COERN</name>
<gene>
    <name evidence="2" type="ORF">COEREDRAFT_86111</name>
</gene>
<dbReference type="OrthoDB" id="19232at2759"/>
<comment type="similarity">
    <text evidence="1">Belongs to the EFR3 family.</text>
</comment>
<protein>
    <recommendedName>
        <fullName evidence="4">Protein EFR3</fullName>
    </recommendedName>
</protein>
<dbReference type="PANTHER" id="PTHR47766">
    <property type="entry name" value="PROTEIN EFR3"/>
    <property type="match status" value="1"/>
</dbReference>
<evidence type="ECO:0008006" key="4">
    <source>
        <dbReference type="Google" id="ProtNLM"/>
    </source>
</evidence>
<keyword evidence="3" id="KW-1185">Reference proteome</keyword>
<dbReference type="GO" id="GO:0005886">
    <property type="term" value="C:plasma membrane"/>
    <property type="evidence" value="ECO:0007669"/>
    <property type="project" value="TreeGrafter"/>
</dbReference>
<dbReference type="InterPro" id="IPR039786">
    <property type="entry name" value="EFR3"/>
</dbReference>
<dbReference type="STRING" id="763665.A0A2G5BEP6"/>
<dbReference type="InterPro" id="IPR049150">
    <property type="entry name" value="EFR3_HEAT-like_rpt"/>
</dbReference>
<sequence>MQWSTTTRHLRSYSGLELPLAQCDSSGAAKEVHSRFADLSCRLLPCLGCMRPNPSTSSQPYASRALFYPVLRRYVKHASLIERCFPPEKSGDTAPNSSELSYLVYYAQSKPAKLTKVGAFLSRRIARDIQRRRLSDVHVGLRVYDALLSACGGDLNFFANNVLECLDSVLAIADSGLALAATRTFVQFCRCHTGATLAIDKGLSASYSLLLRIFASYTLSETPAQVALGLCALQAVAESRATYAAECYYELPVLVSAITRRIANSPTLVPVAHCSVEQQLATTESNAATGPDAELLGGWAWRCLETLVFRSHGQHSRAVVAEILKCLETGLEWQPIQHCVHIVLVTVAQLQPQDQNMVIVETLSFLTRDAPSLWLHPDSTPPPDAAAERRIASRQACVIRILERLFCKPYVLVGISVMEALNVLAAFMLETTTTQRSPSHDDRMFSAALETAINPVESSQQTHMSDYYHLLAAIGGLAKHQYYHDQLSDMVEYIVAQMRLSDVNRNSEPPEHSARLLVLLQALYIVLHTSRRSTSTSQKSFALPLETYAPLFTLLPHPRLDICLLAVDCVAEALRIRTAARDGIDVLTCTDLTDAAYQKIGQLVVGAHEYSQQHRVACYASASAILCELLQARGAAGIQLTLAIFNVCAPASVNGAWATLLAVVWTKAACVCHSSSLESLVDAVAADVKSCGLWDPTIEHVCYQKRRALEVYVHGLSPSSVKLALTASKSSENVAEAFAKQLSGESVTELLGSEFALRAKGNGPVQILREPPIEVAAAADRILCGDGESAANPIPMTAEDQVKGIRARVSVDWEMQVRRDSIVAPDIDVDQLRAALRSGLAMYARECDSDSSNSATVAPRHERAYHRRPSSVGLNALDAANSRDVLETLAQSDLDNDSEDELVDTGGRGEHRISDEVRDLLDSIGGNNDAAHLRSSKQARPDLCNSPGISTPVIANVDYCLRKG</sequence>
<dbReference type="PANTHER" id="PTHR47766:SF1">
    <property type="entry name" value="PROTEIN EFR3"/>
    <property type="match status" value="1"/>
</dbReference>
<organism evidence="2 3">
    <name type="scientific">Coemansia reversa (strain ATCC 12441 / NRRL 1564)</name>
    <dbReference type="NCBI Taxonomy" id="763665"/>
    <lineage>
        <taxon>Eukaryota</taxon>
        <taxon>Fungi</taxon>
        <taxon>Fungi incertae sedis</taxon>
        <taxon>Zoopagomycota</taxon>
        <taxon>Kickxellomycotina</taxon>
        <taxon>Kickxellomycetes</taxon>
        <taxon>Kickxellales</taxon>
        <taxon>Kickxellaceae</taxon>
        <taxon>Coemansia</taxon>
    </lineage>
</organism>
<dbReference type="EMBL" id="KZ303494">
    <property type="protein sequence ID" value="PIA17489.1"/>
    <property type="molecule type" value="Genomic_DNA"/>
</dbReference>
<evidence type="ECO:0000313" key="3">
    <source>
        <dbReference type="Proteomes" id="UP000242474"/>
    </source>
</evidence>
<proteinExistence type="inferred from homology"/>
<evidence type="ECO:0000313" key="2">
    <source>
        <dbReference type="EMBL" id="PIA17489.1"/>
    </source>
</evidence>
<dbReference type="Pfam" id="PF21072">
    <property type="entry name" value="EFR3"/>
    <property type="match status" value="1"/>
</dbReference>